<dbReference type="RefSeq" id="WP_092000399.1">
    <property type="nucleotide sequence ID" value="NZ_FOUR01000002.1"/>
</dbReference>
<name>A0A1I4TTH5_9GAMM</name>
<reference evidence="2" key="1">
    <citation type="submission" date="2016-10" db="EMBL/GenBank/DDBJ databases">
        <authorList>
            <person name="Varghese N."/>
            <person name="Submissions S."/>
        </authorList>
    </citation>
    <scope>NUCLEOTIDE SEQUENCE [LARGE SCALE GENOMIC DNA]</scope>
    <source>
        <strain evidence="2">CGMCC 1.6775</strain>
    </source>
</reference>
<protein>
    <submittedName>
        <fullName evidence="1">Uncharacterized protein</fullName>
    </submittedName>
</protein>
<dbReference type="OrthoDB" id="6366876at2"/>
<dbReference type="AlphaFoldDB" id="A0A1I4TTH5"/>
<dbReference type="EMBL" id="FOUR01000002">
    <property type="protein sequence ID" value="SFM80024.1"/>
    <property type="molecule type" value="Genomic_DNA"/>
</dbReference>
<gene>
    <name evidence="1" type="ORF">SAMN04487961_1291</name>
</gene>
<organism evidence="1 2">
    <name type="scientific">Marinobacter pelagius</name>
    <dbReference type="NCBI Taxonomy" id="379482"/>
    <lineage>
        <taxon>Bacteria</taxon>
        <taxon>Pseudomonadati</taxon>
        <taxon>Pseudomonadota</taxon>
        <taxon>Gammaproteobacteria</taxon>
        <taxon>Pseudomonadales</taxon>
        <taxon>Marinobacteraceae</taxon>
        <taxon>Marinobacter</taxon>
    </lineage>
</organism>
<evidence type="ECO:0000313" key="1">
    <source>
        <dbReference type="EMBL" id="SFM80024.1"/>
    </source>
</evidence>
<keyword evidence="2" id="KW-1185">Reference proteome</keyword>
<dbReference type="Proteomes" id="UP000199339">
    <property type="component" value="Unassembled WGS sequence"/>
</dbReference>
<evidence type="ECO:0000313" key="2">
    <source>
        <dbReference type="Proteomes" id="UP000199339"/>
    </source>
</evidence>
<sequence length="170" mass="18831">MASQWHSLVSQKLFLAKTLLGQLDQPALSANGQPAPEAEQALRREAAIQGAIELVLRSRRLLLVMIARLYQERNAEPETLEELAALIGADANEVYRLRDLASEAGSWWNHLDQLEQSQSRPPATRKTVTDDNIIAVSAETGPDRSATGLLKTLGALKHFADDLEEQHSEW</sequence>
<proteinExistence type="predicted"/>
<accession>A0A1I4TTH5</accession>